<dbReference type="EMBL" id="JH795864">
    <property type="protein sequence ID" value="EJU01239.1"/>
    <property type="molecule type" value="Genomic_DNA"/>
</dbReference>
<dbReference type="HOGENOM" id="CLU_1045927_0_0_1"/>
<proteinExistence type="predicted"/>
<keyword evidence="3" id="KW-1185">Reference proteome</keyword>
<dbReference type="RefSeq" id="XP_040628136.1">
    <property type="nucleotide sequence ID" value="XM_040772811.1"/>
</dbReference>
<dbReference type="Proteomes" id="UP000030653">
    <property type="component" value="Unassembled WGS sequence"/>
</dbReference>
<gene>
    <name evidence="2" type="ORF">DACRYDRAFT_22463</name>
</gene>
<protein>
    <submittedName>
        <fullName evidence="2">Uncharacterized protein</fullName>
    </submittedName>
</protein>
<evidence type="ECO:0000313" key="2">
    <source>
        <dbReference type="EMBL" id="EJU01239.1"/>
    </source>
</evidence>
<name>M5FXN1_DACPD</name>
<dbReference type="OrthoDB" id="10396334at2759"/>
<organism evidence="2 3">
    <name type="scientific">Dacryopinax primogenitus (strain DJM 731)</name>
    <name type="common">Brown rot fungus</name>
    <dbReference type="NCBI Taxonomy" id="1858805"/>
    <lineage>
        <taxon>Eukaryota</taxon>
        <taxon>Fungi</taxon>
        <taxon>Dikarya</taxon>
        <taxon>Basidiomycota</taxon>
        <taxon>Agaricomycotina</taxon>
        <taxon>Dacrymycetes</taxon>
        <taxon>Dacrymycetales</taxon>
        <taxon>Dacrymycetaceae</taxon>
        <taxon>Dacryopinax</taxon>
    </lineage>
</organism>
<evidence type="ECO:0000313" key="3">
    <source>
        <dbReference type="Proteomes" id="UP000030653"/>
    </source>
</evidence>
<feature type="chain" id="PRO_5004067305" evidence="1">
    <location>
        <begin position="23"/>
        <end position="266"/>
    </location>
</feature>
<accession>M5FXN1</accession>
<sequence length="266" mass="28630">MLAFAFLALLIALLPSFPLTAALPIPQLADIVGIGGEVPSRLIGSTVEGVLDDSLSPSLKQTTRSEIVARLLAEAEGGTTPQASAAARALTPRASPNVQVTANAKRSTPELVLNTPAVECEKALSVIDFEVVCAPVTVLDPVSAAAFLQKGGLVEYKDGTRYTDPLYSASSGEEGSPLRTMITAYAQLRPKGIERRAWPFFTRWAMQREREGSMLLALSPNTAIRIADLKEIGIHLLNQDQFDHVKVAGVTFDWRTMQAIVDNITF</sequence>
<reference evidence="2 3" key="1">
    <citation type="journal article" date="2012" name="Science">
        <title>The Paleozoic origin of enzymatic lignin decomposition reconstructed from 31 fungal genomes.</title>
        <authorList>
            <person name="Floudas D."/>
            <person name="Binder M."/>
            <person name="Riley R."/>
            <person name="Barry K."/>
            <person name="Blanchette R.A."/>
            <person name="Henrissat B."/>
            <person name="Martinez A.T."/>
            <person name="Otillar R."/>
            <person name="Spatafora J.W."/>
            <person name="Yadav J.S."/>
            <person name="Aerts A."/>
            <person name="Benoit I."/>
            <person name="Boyd A."/>
            <person name="Carlson A."/>
            <person name="Copeland A."/>
            <person name="Coutinho P.M."/>
            <person name="de Vries R.P."/>
            <person name="Ferreira P."/>
            <person name="Findley K."/>
            <person name="Foster B."/>
            <person name="Gaskell J."/>
            <person name="Glotzer D."/>
            <person name="Gorecki P."/>
            <person name="Heitman J."/>
            <person name="Hesse C."/>
            <person name="Hori C."/>
            <person name="Igarashi K."/>
            <person name="Jurgens J.A."/>
            <person name="Kallen N."/>
            <person name="Kersten P."/>
            <person name="Kohler A."/>
            <person name="Kuees U."/>
            <person name="Kumar T.K.A."/>
            <person name="Kuo A."/>
            <person name="LaButti K."/>
            <person name="Larrondo L.F."/>
            <person name="Lindquist E."/>
            <person name="Ling A."/>
            <person name="Lombard V."/>
            <person name="Lucas S."/>
            <person name="Lundell T."/>
            <person name="Martin R."/>
            <person name="McLaughlin D.J."/>
            <person name="Morgenstern I."/>
            <person name="Morin E."/>
            <person name="Murat C."/>
            <person name="Nagy L.G."/>
            <person name="Nolan M."/>
            <person name="Ohm R.A."/>
            <person name="Patyshakuliyeva A."/>
            <person name="Rokas A."/>
            <person name="Ruiz-Duenas F.J."/>
            <person name="Sabat G."/>
            <person name="Salamov A."/>
            <person name="Samejima M."/>
            <person name="Schmutz J."/>
            <person name="Slot J.C."/>
            <person name="St John F."/>
            <person name="Stenlid J."/>
            <person name="Sun H."/>
            <person name="Sun S."/>
            <person name="Syed K."/>
            <person name="Tsang A."/>
            <person name="Wiebenga A."/>
            <person name="Young D."/>
            <person name="Pisabarro A."/>
            <person name="Eastwood D.C."/>
            <person name="Martin F."/>
            <person name="Cullen D."/>
            <person name="Grigoriev I.V."/>
            <person name="Hibbett D.S."/>
        </authorList>
    </citation>
    <scope>NUCLEOTIDE SEQUENCE [LARGE SCALE GENOMIC DNA]</scope>
    <source>
        <strain evidence="2 3">DJM-731 SS1</strain>
    </source>
</reference>
<dbReference type="AlphaFoldDB" id="M5FXN1"/>
<keyword evidence="1" id="KW-0732">Signal</keyword>
<evidence type="ECO:0000256" key="1">
    <source>
        <dbReference type="SAM" id="SignalP"/>
    </source>
</evidence>
<feature type="signal peptide" evidence="1">
    <location>
        <begin position="1"/>
        <end position="22"/>
    </location>
</feature>
<dbReference type="GeneID" id="63687873"/>